<dbReference type="RefSeq" id="WP_191039380.1">
    <property type="nucleotide sequence ID" value="NZ_JACXAA010000004.1"/>
</dbReference>
<dbReference type="EMBL" id="JACXAA010000004">
    <property type="protein sequence ID" value="MBD2753732.1"/>
    <property type="molecule type" value="Genomic_DNA"/>
</dbReference>
<keyword evidence="2" id="KW-1185">Reference proteome</keyword>
<evidence type="ECO:0000313" key="1">
    <source>
        <dbReference type="EMBL" id="MBD2753732.1"/>
    </source>
</evidence>
<proteinExistence type="predicted"/>
<reference evidence="1" key="1">
    <citation type="submission" date="2020-09" db="EMBL/GenBank/DDBJ databases">
        <authorList>
            <person name="Kim M.K."/>
        </authorList>
    </citation>
    <scope>NUCLEOTIDE SEQUENCE</scope>
    <source>
        <strain evidence="1">BT704</strain>
    </source>
</reference>
<organism evidence="1 2">
    <name type="scientific">Spirosoma validum</name>
    <dbReference type="NCBI Taxonomy" id="2771355"/>
    <lineage>
        <taxon>Bacteria</taxon>
        <taxon>Pseudomonadati</taxon>
        <taxon>Bacteroidota</taxon>
        <taxon>Cytophagia</taxon>
        <taxon>Cytophagales</taxon>
        <taxon>Cytophagaceae</taxon>
        <taxon>Spirosoma</taxon>
    </lineage>
</organism>
<accession>A0A927B1X3</accession>
<sequence>MTDINNVHCETILDKNRQPIANKWEMKLTEVVAIGWQEHVFPYIEIEIMQGHSCPLLDGRTLFVFELDDEKSQALKQALFNVCMEQKMN</sequence>
<protein>
    <submittedName>
        <fullName evidence="1">Uncharacterized protein</fullName>
    </submittedName>
</protein>
<dbReference type="AlphaFoldDB" id="A0A927B1X3"/>
<dbReference type="Proteomes" id="UP000653797">
    <property type="component" value="Unassembled WGS sequence"/>
</dbReference>
<name>A0A927B1X3_9BACT</name>
<evidence type="ECO:0000313" key="2">
    <source>
        <dbReference type="Proteomes" id="UP000653797"/>
    </source>
</evidence>
<gene>
    <name evidence="1" type="ORF">IC230_12580</name>
</gene>
<comment type="caution">
    <text evidence="1">The sequence shown here is derived from an EMBL/GenBank/DDBJ whole genome shotgun (WGS) entry which is preliminary data.</text>
</comment>